<dbReference type="Proteomes" id="UP000649617">
    <property type="component" value="Unassembled WGS sequence"/>
</dbReference>
<sequence>MQGLASAVLARPYCEPGKLAWLATTCILLLRGSDAEQALECASSLDEDLLGQMTVLSYETKHNTRFHLVLRSPWPAFQMVDLLARLVPENGSTRLGACRKNTKWNSDPDVFDWPQFKRLLSEAVDELVADESVFELRSSDGPLSQQYAARWHRIHSLPAMKEVIYFSHDVFDAYRQHHYQAGCHLGIISCYILQIFVVLLRDIEGRLHKQVASVAQLVNIYGPVQQAAKTDWPVFRLLHFASLLQRAHPHDVWKGNQDNARSAAKDAAKTLVANVEKAAKAITAPISFLTSAWGWMSTVLDTWRDVCVPLLCLRVTPSHLRTWC</sequence>
<dbReference type="EMBL" id="CAJNIZ010036113">
    <property type="protein sequence ID" value="CAE7563678.1"/>
    <property type="molecule type" value="Genomic_DNA"/>
</dbReference>
<accession>A0A812U5V3</accession>
<name>A0A812U5V3_SYMPI</name>
<organism evidence="1 2">
    <name type="scientific">Symbiodinium pilosum</name>
    <name type="common">Dinoflagellate</name>
    <dbReference type="NCBI Taxonomy" id="2952"/>
    <lineage>
        <taxon>Eukaryota</taxon>
        <taxon>Sar</taxon>
        <taxon>Alveolata</taxon>
        <taxon>Dinophyceae</taxon>
        <taxon>Suessiales</taxon>
        <taxon>Symbiodiniaceae</taxon>
        <taxon>Symbiodinium</taxon>
    </lineage>
</organism>
<dbReference type="AlphaFoldDB" id="A0A812U5V3"/>
<reference evidence="1" key="1">
    <citation type="submission" date="2021-02" db="EMBL/GenBank/DDBJ databases">
        <authorList>
            <person name="Dougan E. K."/>
            <person name="Rhodes N."/>
            <person name="Thang M."/>
            <person name="Chan C."/>
        </authorList>
    </citation>
    <scope>NUCLEOTIDE SEQUENCE</scope>
</reference>
<proteinExistence type="predicted"/>
<evidence type="ECO:0000313" key="2">
    <source>
        <dbReference type="Proteomes" id="UP000649617"/>
    </source>
</evidence>
<comment type="caution">
    <text evidence="1">The sequence shown here is derived from an EMBL/GenBank/DDBJ whole genome shotgun (WGS) entry which is preliminary data.</text>
</comment>
<evidence type="ECO:0000313" key="1">
    <source>
        <dbReference type="EMBL" id="CAE7563678.1"/>
    </source>
</evidence>
<protein>
    <submittedName>
        <fullName evidence="1">Shoc2 protein</fullName>
    </submittedName>
</protein>
<keyword evidence="2" id="KW-1185">Reference proteome</keyword>
<dbReference type="OrthoDB" id="415905at2759"/>
<gene>
    <name evidence="1" type="primary">shoc2</name>
    <name evidence="1" type="ORF">SPIL2461_LOCUS15096</name>
</gene>